<reference evidence="1 2" key="1">
    <citation type="journal article" date="2017" name="ISME J.">
        <title>Potential for microbial H2 and metal transformations associated with novel bacteria and archaea in deep terrestrial subsurface sediments.</title>
        <authorList>
            <person name="Hernsdorf A.W."/>
            <person name="Amano Y."/>
            <person name="Miyakawa K."/>
            <person name="Ise K."/>
            <person name="Suzuki Y."/>
            <person name="Anantharaman K."/>
            <person name="Probst A."/>
            <person name="Burstein D."/>
            <person name="Thomas B.C."/>
            <person name="Banfield J.F."/>
        </authorList>
    </citation>
    <scope>NUCLEOTIDE SEQUENCE [LARGE SCALE GENOMIC DNA]</scope>
    <source>
        <strain evidence="1">HGW-Dojkabacteria-1</strain>
    </source>
</reference>
<gene>
    <name evidence="1" type="ORF">CVU76_00520</name>
</gene>
<dbReference type="EMBL" id="PHAO01000001">
    <property type="protein sequence ID" value="PKN02513.1"/>
    <property type="molecule type" value="Genomic_DNA"/>
</dbReference>
<name>A0A2N2F2X0_9BACT</name>
<organism evidence="1 2">
    <name type="scientific">Candidatus Dojkabacteria bacterium HGW-Dojkabacteria-1</name>
    <dbReference type="NCBI Taxonomy" id="2013761"/>
    <lineage>
        <taxon>Bacteria</taxon>
        <taxon>Candidatus Dojkabacteria</taxon>
    </lineage>
</organism>
<dbReference type="AlphaFoldDB" id="A0A2N2F2X0"/>
<comment type="caution">
    <text evidence="1">The sequence shown here is derived from an EMBL/GenBank/DDBJ whole genome shotgun (WGS) entry which is preliminary data.</text>
</comment>
<protein>
    <submittedName>
        <fullName evidence="1">Uncharacterized protein</fullName>
    </submittedName>
</protein>
<evidence type="ECO:0000313" key="1">
    <source>
        <dbReference type="EMBL" id="PKN02513.1"/>
    </source>
</evidence>
<sequence>MTTTNNNNEIRKYLVTEAVDIKQIPQEKLGNDLKLLEKQETKTKLRTDLSRGVRNPNLSRVMKALQLTNPFKGY</sequence>
<proteinExistence type="predicted"/>
<accession>A0A2N2F2X0</accession>
<evidence type="ECO:0000313" key="2">
    <source>
        <dbReference type="Proteomes" id="UP000233417"/>
    </source>
</evidence>
<dbReference type="Proteomes" id="UP000233417">
    <property type="component" value="Unassembled WGS sequence"/>
</dbReference>